<dbReference type="RefSeq" id="WP_096451617.1">
    <property type="nucleotide sequence ID" value="NZ_JBHSOG010000043.1"/>
</dbReference>
<feature type="compositionally biased region" description="Low complexity" evidence="1">
    <location>
        <begin position="141"/>
        <end position="165"/>
    </location>
</feature>
<evidence type="ECO:0000256" key="1">
    <source>
        <dbReference type="SAM" id="MobiDB-lite"/>
    </source>
</evidence>
<dbReference type="PROSITE" id="PS51257">
    <property type="entry name" value="PROKAR_LIPOPROTEIN"/>
    <property type="match status" value="1"/>
</dbReference>
<dbReference type="Proteomes" id="UP001595974">
    <property type="component" value="Unassembled WGS sequence"/>
</dbReference>
<reference evidence="3" key="1">
    <citation type="journal article" date="2019" name="Int. J. Syst. Evol. Microbiol.">
        <title>The Global Catalogue of Microorganisms (GCM) 10K type strain sequencing project: providing services to taxonomists for standard genome sequencing and annotation.</title>
        <authorList>
            <consortium name="The Broad Institute Genomics Platform"/>
            <consortium name="The Broad Institute Genome Sequencing Center for Infectious Disease"/>
            <person name="Wu L."/>
            <person name="Ma J."/>
        </authorList>
    </citation>
    <scope>NUCLEOTIDE SEQUENCE [LARGE SCALE GENOMIC DNA]</scope>
    <source>
        <strain evidence="3">SHR3</strain>
    </source>
</reference>
<dbReference type="EMBL" id="JBHSOG010000043">
    <property type="protein sequence ID" value="MFC5769916.1"/>
    <property type="molecule type" value="Genomic_DNA"/>
</dbReference>
<sequence>MRAFSRTFGCAAPLILCACTTAPSPPLFFGELVTMGITIGTGAGTQGVDFTLGYKDQDVAVVPVGAVSHGKGQAVTAHTKDGPGAEWDALSVFGQFEGQGAQPAGDSGPGTRKVALGRFFATGLAATNLAEAYHDGWTGRPPAEAGMAPEMPSRSVSGPAKTPAGPAGGTGAEAQAEAGSSQPQPGTGGEVYVPPLVFAQTNTLGLGISTSVAEQGVQFSLGYTGRDIAFVPVMIRSADGSSERLGGRHRGRAQAPEYEDDALSVFGQFKVDTATEAVQFGLRRFFTTGMAARRLTEGFKAVIARDLQAGQGGAAGGR</sequence>
<organism evidence="2 3">
    <name type="scientific">Thauera sinica</name>
    <dbReference type="NCBI Taxonomy" id="2665146"/>
    <lineage>
        <taxon>Bacteria</taxon>
        <taxon>Pseudomonadati</taxon>
        <taxon>Pseudomonadota</taxon>
        <taxon>Betaproteobacteria</taxon>
        <taxon>Rhodocyclales</taxon>
        <taxon>Zoogloeaceae</taxon>
        <taxon>Thauera</taxon>
    </lineage>
</organism>
<evidence type="ECO:0008006" key="4">
    <source>
        <dbReference type="Google" id="ProtNLM"/>
    </source>
</evidence>
<comment type="caution">
    <text evidence="2">The sequence shown here is derived from an EMBL/GenBank/DDBJ whole genome shotgun (WGS) entry which is preliminary data.</text>
</comment>
<keyword evidence="3" id="KW-1185">Reference proteome</keyword>
<proteinExistence type="predicted"/>
<feature type="region of interest" description="Disordered" evidence="1">
    <location>
        <begin position="140"/>
        <end position="189"/>
    </location>
</feature>
<feature type="compositionally biased region" description="Low complexity" evidence="1">
    <location>
        <begin position="172"/>
        <end position="185"/>
    </location>
</feature>
<evidence type="ECO:0000313" key="2">
    <source>
        <dbReference type="EMBL" id="MFC5769916.1"/>
    </source>
</evidence>
<accession>A0ABW1ASE6</accession>
<evidence type="ECO:0000313" key="3">
    <source>
        <dbReference type="Proteomes" id="UP001595974"/>
    </source>
</evidence>
<gene>
    <name evidence="2" type="ORF">ACFPTN_11075</name>
</gene>
<name>A0ABW1ASE6_9RHOO</name>
<protein>
    <recommendedName>
        <fullName evidence="4">Lipoprotein</fullName>
    </recommendedName>
</protein>